<dbReference type="AlphaFoldDB" id="A0A7J7J8N4"/>
<evidence type="ECO:0000256" key="5">
    <source>
        <dbReference type="ARBA" id="ARBA00044757"/>
    </source>
</evidence>
<name>A0A7J7J8N4_BUGNE</name>
<dbReference type="InterPro" id="IPR040227">
    <property type="entry name" value="Nibrin-rel"/>
</dbReference>
<dbReference type="EMBL" id="VXIV02002857">
    <property type="protein sequence ID" value="KAF6022385.1"/>
    <property type="molecule type" value="Genomic_DNA"/>
</dbReference>
<dbReference type="Gene3D" id="2.60.200.20">
    <property type="match status" value="1"/>
</dbReference>
<keyword evidence="8" id="KW-1185">Reference proteome</keyword>
<comment type="caution">
    <text evidence="7">The sequence shown here is derived from an EMBL/GenBank/DDBJ whole genome shotgun (WGS) entry which is preliminary data.</text>
</comment>
<dbReference type="GO" id="GO:0000724">
    <property type="term" value="P:double-strand break repair via homologous recombination"/>
    <property type="evidence" value="ECO:0007669"/>
    <property type="project" value="TreeGrafter"/>
</dbReference>
<dbReference type="PROSITE" id="PS50006">
    <property type="entry name" value="FHA_DOMAIN"/>
    <property type="match status" value="1"/>
</dbReference>
<dbReference type="SUPFAM" id="SSF49879">
    <property type="entry name" value="SMAD/FHA domain"/>
    <property type="match status" value="1"/>
</dbReference>
<dbReference type="OrthoDB" id="552194at2759"/>
<dbReference type="PANTHER" id="PTHR12162:SF0">
    <property type="entry name" value="NIBRIN"/>
    <property type="match status" value="1"/>
</dbReference>
<evidence type="ECO:0000259" key="6">
    <source>
        <dbReference type="PROSITE" id="PS50006"/>
    </source>
</evidence>
<proteinExistence type="inferred from homology"/>
<evidence type="ECO:0000313" key="7">
    <source>
        <dbReference type="EMBL" id="KAF6022385.1"/>
    </source>
</evidence>
<organism evidence="7 8">
    <name type="scientific">Bugula neritina</name>
    <name type="common">Brown bryozoan</name>
    <name type="synonym">Sertularia neritina</name>
    <dbReference type="NCBI Taxonomy" id="10212"/>
    <lineage>
        <taxon>Eukaryota</taxon>
        <taxon>Metazoa</taxon>
        <taxon>Spiralia</taxon>
        <taxon>Lophotrochozoa</taxon>
        <taxon>Bryozoa</taxon>
        <taxon>Gymnolaemata</taxon>
        <taxon>Cheilostomatida</taxon>
        <taxon>Flustrina</taxon>
        <taxon>Buguloidea</taxon>
        <taxon>Bugulidae</taxon>
        <taxon>Bugula</taxon>
    </lineage>
</organism>
<comment type="subcellular location">
    <subcellularLocation>
        <location evidence="1">Nucleus</location>
    </subcellularLocation>
</comment>
<protein>
    <recommendedName>
        <fullName evidence="6">FHA domain-containing protein</fullName>
    </recommendedName>
</protein>
<keyword evidence="3" id="KW-0234">DNA repair</keyword>
<keyword evidence="4" id="KW-0539">Nucleus</keyword>
<accession>A0A7J7J8N4</accession>
<dbReference type="GO" id="GO:0007095">
    <property type="term" value="P:mitotic G2 DNA damage checkpoint signaling"/>
    <property type="evidence" value="ECO:0007669"/>
    <property type="project" value="InterPro"/>
</dbReference>
<evidence type="ECO:0000256" key="2">
    <source>
        <dbReference type="ARBA" id="ARBA00022763"/>
    </source>
</evidence>
<evidence type="ECO:0000256" key="3">
    <source>
        <dbReference type="ARBA" id="ARBA00023204"/>
    </source>
</evidence>
<dbReference type="GO" id="GO:0003684">
    <property type="term" value="F:damaged DNA binding"/>
    <property type="evidence" value="ECO:0007669"/>
    <property type="project" value="TreeGrafter"/>
</dbReference>
<feature type="domain" description="FHA" evidence="6">
    <location>
        <begin position="32"/>
        <end position="73"/>
    </location>
</feature>
<evidence type="ECO:0000256" key="1">
    <source>
        <dbReference type="ARBA" id="ARBA00004123"/>
    </source>
</evidence>
<comment type="similarity">
    <text evidence="5">Belongs to the Nibrin family.</text>
</comment>
<dbReference type="Pfam" id="PF00498">
    <property type="entry name" value="FHA"/>
    <property type="match status" value="1"/>
</dbReference>
<dbReference type="GO" id="GO:0030870">
    <property type="term" value="C:Mre11 complex"/>
    <property type="evidence" value="ECO:0007669"/>
    <property type="project" value="InterPro"/>
</dbReference>
<keyword evidence="2" id="KW-0227">DNA damage</keyword>
<dbReference type="PANTHER" id="PTHR12162">
    <property type="entry name" value="NIBRIN-RELATED"/>
    <property type="match status" value="1"/>
</dbReference>
<sequence length="73" mass="8405">MWLLQHVGHGAETEGLSEKSPSEIRFLCQTEYTVGRKDVDVLLRDDPSISRKHAKIFIEFKEEQVVSYSNLLV</sequence>
<evidence type="ECO:0000256" key="4">
    <source>
        <dbReference type="ARBA" id="ARBA00023242"/>
    </source>
</evidence>
<reference evidence="7" key="1">
    <citation type="submission" date="2020-06" db="EMBL/GenBank/DDBJ databases">
        <title>Draft genome of Bugula neritina, a colonial animal packing powerful symbionts and potential medicines.</title>
        <authorList>
            <person name="Rayko M."/>
        </authorList>
    </citation>
    <scope>NUCLEOTIDE SEQUENCE [LARGE SCALE GENOMIC DNA]</scope>
    <source>
        <strain evidence="7">Kwan_BN1</strain>
    </source>
</reference>
<dbReference type="Proteomes" id="UP000593567">
    <property type="component" value="Unassembled WGS sequence"/>
</dbReference>
<dbReference type="InterPro" id="IPR000253">
    <property type="entry name" value="FHA_dom"/>
</dbReference>
<gene>
    <name evidence="7" type="ORF">EB796_019306</name>
</gene>
<evidence type="ECO:0000313" key="8">
    <source>
        <dbReference type="Proteomes" id="UP000593567"/>
    </source>
</evidence>
<dbReference type="InterPro" id="IPR008984">
    <property type="entry name" value="SMAD_FHA_dom_sf"/>
</dbReference>